<dbReference type="Pfam" id="PF12756">
    <property type="entry name" value="zf-C2H2_2"/>
    <property type="match status" value="1"/>
</dbReference>
<keyword evidence="4" id="KW-1185">Reference proteome</keyword>
<dbReference type="Proteomes" id="UP001165063">
    <property type="component" value="Unassembled WGS sequence"/>
</dbReference>
<dbReference type="PANTHER" id="PTHR13182:SF8">
    <property type="entry name" value="CYTOPLASMIC 60S SUBUNIT BIOGENESIS FACTOR ZNF622"/>
    <property type="match status" value="1"/>
</dbReference>
<dbReference type="GO" id="GO:0030687">
    <property type="term" value="C:preribosome, large subunit precursor"/>
    <property type="evidence" value="ECO:0007669"/>
    <property type="project" value="TreeGrafter"/>
</dbReference>
<feature type="domain" description="ZN622/Rei1/Reh1 zinc finger C2H2-type" evidence="2">
    <location>
        <begin position="213"/>
        <end position="307"/>
    </location>
</feature>
<dbReference type="OrthoDB" id="19329at2759"/>
<dbReference type="EMBL" id="BSXU01005608">
    <property type="protein sequence ID" value="GMG54958.1"/>
    <property type="molecule type" value="Genomic_DNA"/>
</dbReference>
<gene>
    <name evidence="3" type="ORF">Amon01_000749800</name>
</gene>
<dbReference type="InterPro" id="IPR041661">
    <property type="entry name" value="ZN622/Rei1/Reh1_Znf-C2H2"/>
</dbReference>
<name>A0A9W6Z4Z1_AMBMO</name>
<evidence type="ECO:0000313" key="3">
    <source>
        <dbReference type="EMBL" id="GMG54958.1"/>
    </source>
</evidence>
<comment type="caution">
    <text evidence="3">The sequence shown here is derived from an EMBL/GenBank/DDBJ whole genome shotgun (WGS) entry which is preliminary data.</text>
</comment>
<reference evidence="3" key="1">
    <citation type="submission" date="2023-04" db="EMBL/GenBank/DDBJ databases">
        <title>Ambrosiozyma monospora NBRC 1965.</title>
        <authorList>
            <person name="Ichikawa N."/>
            <person name="Sato H."/>
            <person name="Tonouchi N."/>
        </authorList>
    </citation>
    <scope>NUCLEOTIDE SEQUENCE</scope>
    <source>
        <strain evidence="3">NBRC 1965</strain>
    </source>
</reference>
<feature type="region of interest" description="Disordered" evidence="1">
    <location>
        <begin position="167"/>
        <end position="204"/>
    </location>
</feature>
<dbReference type="GO" id="GO:0042273">
    <property type="term" value="P:ribosomal large subunit biogenesis"/>
    <property type="evidence" value="ECO:0007669"/>
    <property type="project" value="TreeGrafter"/>
</dbReference>
<evidence type="ECO:0000259" key="2">
    <source>
        <dbReference type="Pfam" id="PF12756"/>
    </source>
</evidence>
<dbReference type="AlphaFoldDB" id="A0A9W6Z4Z1"/>
<accession>A0A9W6Z4Z1</accession>
<dbReference type="InterPro" id="IPR040025">
    <property type="entry name" value="Znf622/Rei1/Reh1"/>
</dbReference>
<sequence>MSSTGLPQHSNQQREGQFTCISCQIRFPSPELQRIHMKTEWHRYNLKRRVANLAPIASHVFQLKIANKKSQNQNEDEYGFYVHSRRRKTNGSGGNGRQLTKKDLRKLAKERGRKLGSNGGLTLVDRALSPAESITSRDSHFSLGTVHSDLEVSSNYDTDDLMSELSKSDYDDYVTTTDNDDDNSSNDSDEEDRHQHHSHNQNDGPVELPLTTCFYCGHEENAEVEVNIKHMFRQHGLYIPERSYLVDVEGLLRYIGDSVSIKHECLKCGFRGKSLTSIRQHLISKGHCVIPYESKLEREVIKSYYNFDVGLEKKLSNKPKKSVSFATPGSDGNIEDDDDSVEDIDELDCSEYTTVQIDETGVEMQLPNGVKLGHRKMARYYKQNLVKENRVPSEGEQTISLVYPQTPMVEAWREKARLQGLKEKGTTDVKNRSRDIALSLKKGNNLEHYRNATY</sequence>
<evidence type="ECO:0000256" key="1">
    <source>
        <dbReference type="SAM" id="MobiDB-lite"/>
    </source>
</evidence>
<evidence type="ECO:0000313" key="4">
    <source>
        <dbReference type="Proteomes" id="UP001165063"/>
    </source>
</evidence>
<proteinExistence type="predicted"/>
<organism evidence="3 4">
    <name type="scientific">Ambrosiozyma monospora</name>
    <name type="common">Yeast</name>
    <name type="synonym">Endomycopsis monosporus</name>
    <dbReference type="NCBI Taxonomy" id="43982"/>
    <lineage>
        <taxon>Eukaryota</taxon>
        <taxon>Fungi</taxon>
        <taxon>Dikarya</taxon>
        <taxon>Ascomycota</taxon>
        <taxon>Saccharomycotina</taxon>
        <taxon>Pichiomycetes</taxon>
        <taxon>Pichiales</taxon>
        <taxon>Pichiaceae</taxon>
        <taxon>Ambrosiozyma</taxon>
    </lineage>
</organism>
<dbReference type="PANTHER" id="PTHR13182">
    <property type="entry name" value="ZINC FINGER PROTEIN 622"/>
    <property type="match status" value="1"/>
</dbReference>
<feature type="compositionally biased region" description="Acidic residues" evidence="1">
    <location>
        <begin position="178"/>
        <end position="190"/>
    </location>
</feature>
<protein>
    <submittedName>
        <fullName evidence="3">Unnamed protein product</fullName>
    </submittedName>
</protein>